<dbReference type="SUPFAM" id="SSF48403">
    <property type="entry name" value="Ankyrin repeat"/>
    <property type="match status" value="1"/>
</dbReference>
<dbReference type="Pfam" id="PF07714">
    <property type="entry name" value="PK_Tyr_Ser-Thr"/>
    <property type="match status" value="1"/>
</dbReference>
<dbReference type="PROSITE" id="PS50297">
    <property type="entry name" value="ANK_REP_REGION"/>
    <property type="match status" value="1"/>
</dbReference>
<dbReference type="InterPro" id="IPR001245">
    <property type="entry name" value="Ser-Thr/Tyr_kinase_cat_dom"/>
</dbReference>
<dbReference type="InterPro" id="IPR036770">
    <property type="entry name" value="Ankyrin_rpt-contain_sf"/>
</dbReference>
<dbReference type="GO" id="GO:0030496">
    <property type="term" value="C:midbody"/>
    <property type="evidence" value="ECO:0007669"/>
    <property type="project" value="TreeGrafter"/>
</dbReference>
<gene>
    <name evidence="3" type="ORF">EOD39_21346</name>
</gene>
<dbReference type="GO" id="GO:0045171">
    <property type="term" value="C:intercellular bridge"/>
    <property type="evidence" value="ECO:0007669"/>
    <property type="project" value="TreeGrafter"/>
</dbReference>
<dbReference type="InterPro" id="IPR000719">
    <property type="entry name" value="Prot_kinase_dom"/>
</dbReference>
<dbReference type="InterPro" id="IPR002110">
    <property type="entry name" value="Ankyrin_rpt"/>
</dbReference>
<comment type="caution">
    <text evidence="3">The sequence shown here is derived from an EMBL/GenBank/DDBJ whole genome shotgun (WGS) entry which is preliminary data.</text>
</comment>
<accession>A0A444USX4</accession>
<dbReference type="SUPFAM" id="SSF56112">
    <property type="entry name" value="Protein kinase-like (PK-like)"/>
    <property type="match status" value="1"/>
</dbReference>
<dbReference type="InterPro" id="IPR039339">
    <property type="entry name" value="Tex14"/>
</dbReference>
<reference evidence="3 4" key="1">
    <citation type="submission" date="2019-01" db="EMBL/GenBank/DDBJ databases">
        <title>Draft Genome and Complete Hox-Cluster Characterization of the Sterlet Sturgeon (Acipenser ruthenus).</title>
        <authorList>
            <person name="Wei Q."/>
        </authorList>
    </citation>
    <scope>NUCLEOTIDE SEQUENCE [LARGE SCALE GENOMIC DNA]</scope>
    <source>
        <strain evidence="3">WHYD16114868_AA</strain>
        <tissue evidence="3">Blood</tissue>
    </source>
</reference>
<feature type="repeat" description="ANK" evidence="1">
    <location>
        <begin position="10"/>
        <end position="42"/>
    </location>
</feature>
<dbReference type="InterPro" id="IPR011009">
    <property type="entry name" value="Kinase-like_dom_sf"/>
</dbReference>
<keyword evidence="3" id="KW-0418">Kinase</keyword>
<dbReference type="PROSITE" id="PS50088">
    <property type="entry name" value="ANK_REPEAT"/>
    <property type="match status" value="1"/>
</dbReference>
<name>A0A444USX4_ACIRT</name>
<proteinExistence type="predicted"/>
<dbReference type="GO" id="GO:0007094">
    <property type="term" value="P:mitotic spindle assembly checkpoint signaling"/>
    <property type="evidence" value="ECO:0007669"/>
    <property type="project" value="InterPro"/>
</dbReference>
<dbReference type="GO" id="GO:0051306">
    <property type="term" value="P:mitotic sister chromatid separation"/>
    <property type="evidence" value="ECO:0007669"/>
    <property type="project" value="InterPro"/>
</dbReference>
<dbReference type="PANTHER" id="PTHR23060:SF3">
    <property type="entry name" value="TESTIS EXPRESSED 14, INTERCELLULAR BRIDGE FORMING FACTOR"/>
    <property type="match status" value="1"/>
</dbReference>
<dbReference type="PROSITE" id="PS50011">
    <property type="entry name" value="PROTEIN_KINASE_DOM"/>
    <property type="match status" value="1"/>
</dbReference>
<dbReference type="EMBL" id="SCEB01009429">
    <property type="protein sequence ID" value="RXM91274.1"/>
    <property type="molecule type" value="Genomic_DNA"/>
</dbReference>
<evidence type="ECO:0000313" key="3">
    <source>
        <dbReference type="EMBL" id="RXM91274.1"/>
    </source>
</evidence>
<dbReference type="GO" id="GO:0005524">
    <property type="term" value="F:ATP binding"/>
    <property type="evidence" value="ECO:0007669"/>
    <property type="project" value="InterPro"/>
</dbReference>
<dbReference type="GO" id="GO:0000776">
    <property type="term" value="C:kinetochore"/>
    <property type="evidence" value="ECO:0007669"/>
    <property type="project" value="TreeGrafter"/>
</dbReference>
<dbReference type="GO" id="GO:0004672">
    <property type="term" value="F:protein kinase activity"/>
    <property type="evidence" value="ECO:0007669"/>
    <property type="project" value="InterPro"/>
</dbReference>
<dbReference type="SMART" id="SM00248">
    <property type="entry name" value="ANK"/>
    <property type="match status" value="2"/>
</dbReference>
<dbReference type="AlphaFoldDB" id="A0A444USX4"/>
<evidence type="ECO:0000313" key="4">
    <source>
        <dbReference type="Proteomes" id="UP000289886"/>
    </source>
</evidence>
<keyword evidence="1" id="KW-0040">ANK repeat</keyword>
<feature type="domain" description="Protein kinase" evidence="2">
    <location>
        <begin position="188"/>
        <end position="454"/>
    </location>
</feature>
<dbReference type="Pfam" id="PF12796">
    <property type="entry name" value="Ank_2"/>
    <property type="match status" value="1"/>
</dbReference>
<dbReference type="Gene3D" id="1.10.510.10">
    <property type="entry name" value="Transferase(Phosphotransferase) domain 1"/>
    <property type="match status" value="1"/>
</dbReference>
<sequence length="552" mass="60965">GVDVDTVNNLGQTPLFCASLLSLAKVVDVLLQYGANPNHRCDDRSTPVHAAAFSCSPWILSALLDVGGDLRLHDREGRTARDWAEVAGPELSPRMLKFMQSCVTHMQSLTQQSPGEELTRTSGSSNSLIRSPSLLSLLKRGMLSSKPSASDTVHCFGFGKLCVGGRKQFGFLACVPVIGEKELVQADDEPSLSFHNGAFMSMTNFSWNGCRVTVKELQSHDALLPYSKRSFMDLLTAEQEYCCNLFHPHLLQLLAVCVSANLEQTRLVFERVHIGSLYSILHQRRAQFPVLRFEALLHLLLQVSDALLYLHCRGFIHRSLSSHAVQLVHPGVAKLTNLHFMVHSSDGGASSDPTRLPIPAELYNWASPEVIRGRPCTVKADLYSLCALIQELCTDTLPWGGLEASMIKELLEGGHGLAADTQVPQPYYEVVRSGLQLRPQERTGSLQDIRYLLRKDMQVPRSHTTAGTSFKVFDFVLVSRKKWKIPLTCICCVGVVGNISNNCRKAEGSHDFSRCMTAGALSNVSMKTVSQVFVAWELLHKSTTAKNRNSSF</sequence>
<keyword evidence="3" id="KW-0808">Transferase</keyword>
<dbReference type="PANTHER" id="PTHR23060">
    <property type="entry name" value="TESTIS EXPRESSED GENE 14"/>
    <property type="match status" value="1"/>
</dbReference>
<dbReference type="FunFam" id="1.10.510.10:FF:000428">
    <property type="entry name" value="inactive serine/threonine-protein kinase TEX14 isoform X1"/>
    <property type="match status" value="1"/>
</dbReference>
<organism evidence="3 4">
    <name type="scientific">Acipenser ruthenus</name>
    <name type="common">Sterlet sturgeon</name>
    <dbReference type="NCBI Taxonomy" id="7906"/>
    <lineage>
        <taxon>Eukaryota</taxon>
        <taxon>Metazoa</taxon>
        <taxon>Chordata</taxon>
        <taxon>Craniata</taxon>
        <taxon>Vertebrata</taxon>
        <taxon>Euteleostomi</taxon>
        <taxon>Actinopterygii</taxon>
        <taxon>Chondrostei</taxon>
        <taxon>Acipenseriformes</taxon>
        <taxon>Acipenseridae</taxon>
        <taxon>Acipenser</taxon>
    </lineage>
</organism>
<dbReference type="GO" id="GO:0043063">
    <property type="term" value="P:intercellular bridge organization"/>
    <property type="evidence" value="ECO:0007669"/>
    <property type="project" value="InterPro"/>
</dbReference>
<evidence type="ECO:0000256" key="1">
    <source>
        <dbReference type="PROSITE-ProRule" id="PRU00023"/>
    </source>
</evidence>
<dbReference type="GO" id="GO:0007140">
    <property type="term" value="P:male meiotic nuclear division"/>
    <property type="evidence" value="ECO:0007669"/>
    <property type="project" value="InterPro"/>
</dbReference>
<dbReference type="Proteomes" id="UP000289886">
    <property type="component" value="Unassembled WGS sequence"/>
</dbReference>
<dbReference type="Gene3D" id="1.25.40.20">
    <property type="entry name" value="Ankyrin repeat-containing domain"/>
    <property type="match status" value="1"/>
</dbReference>
<protein>
    <submittedName>
        <fullName evidence="3">Inactive serine/threonine-protein kinase TEX14</fullName>
    </submittedName>
</protein>
<feature type="non-terminal residue" evidence="3">
    <location>
        <position position="1"/>
    </location>
</feature>
<evidence type="ECO:0000259" key="2">
    <source>
        <dbReference type="PROSITE" id="PS50011"/>
    </source>
</evidence>
<keyword evidence="4" id="KW-1185">Reference proteome</keyword>
<dbReference type="GO" id="GO:0008608">
    <property type="term" value="P:attachment of spindle microtubules to kinetochore"/>
    <property type="evidence" value="ECO:0007669"/>
    <property type="project" value="InterPro"/>
</dbReference>